<dbReference type="EMBL" id="UYSG01011782">
    <property type="protein sequence ID" value="VDL63601.1"/>
    <property type="molecule type" value="Genomic_DNA"/>
</dbReference>
<dbReference type="Proteomes" id="UP000274504">
    <property type="component" value="Unassembled WGS sequence"/>
</dbReference>
<gene>
    <name evidence="1" type="ORF">HDID_LOCUS10589</name>
</gene>
<proteinExistence type="predicted"/>
<protein>
    <submittedName>
        <fullName evidence="3">COX6C domain-containing protein</fullName>
    </submittedName>
</protein>
<accession>A0A0R3SXU9</accession>
<dbReference type="GO" id="GO:0005739">
    <property type="term" value="C:mitochondrion"/>
    <property type="evidence" value="ECO:0007669"/>
    <property type="project" value="InterPro"/>
</dbReference>
<evidence type="ECO:0000313" key="2">
    <source>
        <dbReference type="Proteomes" id="UP000274504"/>
    </source>
</evidence>
<reference evidence="1 2" key="2">
    <citation type="submission" date="2018-11" db="EMBL/GenBank/DDBJ databases">
        <authorList>
            <consortium name="Pathogen Informatics"/>
        </authorList>
    </citation>
    <scope>NUCLEOTIDE SEQUENCE [LARGE SCALE GENOMIC DNA]</scope>
</reference>
<organism evidence="3">
    <name type="scientific">Hymenolepis diminuta</name>
    <name type="common">Rat tapeworm</name>
    <dbReference type="NCBI Taxonomy" id="6216"/>
    <lineage>
        <taxon>Eukaryota</taxon>
        <taxon>Metazoa</taxon>
        <taxon>Spiralia</taxon>
        <taxon>Lophotrochozoa</taxon>
        <taxon>Platyhelminthes</taxon>
        <taxon>Cestoda</taxon>
        <taxon>Eucestoda</taxon>
        <taxon>Cyclophyllidea</taxon>
        <taxon>Hymenolepididae</taxon>
        <taxon>Hymenolepis</taxon>
    </lineage>
</organism>
<dbReference type="InterPro" id="IPR018625">
    <property type="entry name" value="Pet100"/>
</dbReference>
<dbReference type="Pfam" id="PF09803">
    <property type="entry name" value="Pet100"/>
    <property type="match status" value="1"/>
</dbReference>
<sequence length="123" mass="14186">MESIPEFFQSSSKIKIKAMGWKLESFRLGMYLSVPLIALTMSNWPSIVDYYHNAYRVDIYEKTGVRFNCKFAVSFEPSVDVFPDDIDSIEAVIEKADKRPWFLNLGRVRRPNGPPRMPSSTSE</sequence>
<dbReference type="OrthoDB" id="18175at2759"/>
<evidence type="ECO:0000313" key="1">
    <source>
        <dbReference type="EMBL" id="VDL63601.1"/>
    </source>
</evidence>
<name>A0A0R3SXU9_HYMDI</name>
<dbReference type="GO" id="GO:0033617">
    <property type="term" value="P:mitochondrial respiratory chain complex IV assembly"/>
    <property type="evidence" value="ECO:0007669"/>
    <property type="project" value="InterPro"/>
</dbReference>
<reference evidence="3" key="1">
    <citation type="submission" date="2017-02" db="UniProtKB">
        <authorList>
            <consortium name="WormBaseParasite"/>
        </authorList>
    </citation>
    <scope>IDENTIFICATION</scope>
</reference>
<dbReference type="WBParaSite" id="HDID_0001059101-mRNA-1">
    <property type="protein sequence ID" value="HDID_0001059101-mRNA-1"/>
    <property type="gene ID" value="HDID_0001059101"/>
</dbReference>
<evidence type="ECO:0000313" key="3">
    <source>
        <dbReference type="WBParaSite" id="HDID_0001059101-mRNA-1"/>
    </source>
</evidence>
<dbReference type="AlphaFoldDB" id="A0A0R3SXU9"/>